<dbReference type="KEGG" id="dqu:106748814"/>
<evidence type="ECO:0000313" key="4">
    <source>
        <dbReference type="RefSeq" id="XP_014483289.1"/>
    </source>
</evidence>
<evidence type="ECO:0000313" key="3">
    <source>
        <dbReference type="RefSeq" id="XP_014483206.1"/>
    </source>
</evidence>
<keyword evidence="2" id="KW-1185">Reference proteome</keyword>
<protein>
    <submittedName>
        <fullName evidence="3 4">Eukaryotic translation initiation factor 3 subunit A-like</fullName>
    </submittedName>
</protein>
<organism evidence="2 4">
    <name type="scientific">Dinoponera quadriceps</name>
    <name type="common">South American ant</name>
    <dbReference type="NCBI Taxonomy" id="609295"/>
    <lineage>
        <taxon>Eukaryota</taxon>
        <taxon>Metazoa</taxon>
        <taxon>Ecdysozoa</taxon>
        <taxon>Arthropoda</taxon>
        <taxon>Hexapoda</taxon>
        <taxon>Insecta</taxon>
        <taxon>Pterygota</taxon>
        <taxon>Neoptera</taxon>
        <taxon>Endopterygota</taxon>
        <taxon>Hymenoptera</taxon>
        <taxon>Apocrita</taxon>
        <taxon>Aculeata</taxon>
        <taxon>Formicoidea</taxon>
        <taxon>Formicidae</taxon>
        <taxon>Ponerinae</taxon>
        <taxon>Ponerini</taxon>
        <taxon>Dinoponera</taxon>
    </lineage>
</organism>
<feature type="region of interest" description="Disordered" evidence="1">
    <location>
        <begin position="1"/>
        <end position="51"/>
    </location>
</feature>
<evidence type="ECO:0000313" key="5">
    <source>
        <dbReference type="RefSeq" id="XP_014483371.1"/>
    </source>
</evidence>
<accession>A0A6P3XZ77</accession>
<evidence type="ECO:0000313" key="2">
    <source>
        <dbReference type="Proteomes" id="UP000515204"/>
    </source>
</evidence>
<feature type="compositionally biased region" description="Basic and acidic residues" evidence="1">
    <location>
        <begin position="292"/>
        <end position="307"/>
    </location>
</feature>
<feature type="region of interest" description="Disordered" evidence="1">
    <location>
        <begin position="245"/>
        <end position="329"/>
    </location>
</feature>
<gene>
    <name evidence="3 4 5" type="primary">LOC106748814</name>
</gene>
<feature type="compositionally biased region" description="Basic and acidic residues" evidence="1">
    <location>
        <begin position="7"/>
        <end position="44"/>
    </location>
</feature>
<dbReference type="OrthoDB" id="343296at2759"/>
<dbReference type="GeneID" id="106748814"/>
<dbReference type="RefSeq" id="XP_014483371.1">
    <property type="nucleotide sequence ID" value="XM_014627885.1"/>
</dbReference>
<feature type="compositionally biased region" description="Basic and acidic residues" evidence="1">
    <location>
        <begin position="263"/>
        <end position="284"/>
    </location>
</feature>
<dbReference type="AlphaFoldDB" id="A0A6P3XZ77"/>
<reference evidence="3 4" key="1">
    <citation type="submission" date="2025-04" db="UniProtKB">
        <authorList>
            <consortium name="RefSeq"/>
        </authorList>
    </citation>
    <scope>IDENTIFICATION</scope>
</reference>
<proteinExistence type="predicted"/>
<evidence type="ECO:0000256" key="1">
    <source>
        <dbReference type="SAM" id="MobiDB-lite"/>
    </source>
</evidence>
<sequence>MTANNDELSKEAHAVETEVAKGEQNEVLEEHPRLAKEKVKEKPRPKATPEVVKPTVAKIPVKRITPRLEELARPLINNVLVTLRDKAWVLPPAFVDNLTRIIETKTCISPEEAARVLRRKKRKTKKATPPLMKKRTEEVTKLGTPILDEEVAMCQYLLAVNFVRSILERPCQTRRKDLREITRVILKRLTSINGYTDTRDGNDRATQQLQLLAEMIACWIAEILVEVAEAEKETLERYCKKREMKEMEVDDDEETDSEAEYWQQKHEIREKSEKEVKEREKEEKIEDAEDEKVEREQMNGEDIKKPDEDEEVVEGEKEEGETTETLLEE</sequence>
<dbReference type="RefSeq" id="XP_014483206.1">
    <property type="nucleotide sequence ID" value="XM_014627720.1"/>
</dbReference>
<feature type="compositionally biased region" description="Acidic residues" evidence="1">
    <location>
        <begin position="248"/>
        <end position="259"/>
    </location>
</feature>
<name>A0A6P3XZ77_DINQU</name>
<dbReference type="RefSeq" id="XP_014483289.1">
    <property type="nucleotide sequence ID" value="XM_014627803.1"/>
</dbReference>
<dbReference type="Proteomes" id="UP000515204">
    <property type="component" value="Unplaced"/>
</dbReference>
<feature type="compositionally biased region" description="Acidic residues" evidence="1">
    <location>
        <begin position="308"/>
        <end position="329"/>
    </location>
</feature>